<dbReference type="PANTHER" id="PTHR37461">
    <property type="entry name" value="ANTI-SIGMA-K FACTOR RSKA"/>
    <property type="match status" value="1"/>
</dbReference>
<dbReference type="PANTHER" id="PTHR37461:SF1">
    <property type="entry name" value="ANTI-SIGMA-K FACTOR RSKA"/>
    <property type="match status" value="1"/>
</dbReference>
<evidence type="ECO:0000259" key="10">
    <source>
        <dbReference type="Pfam" id="PF10099"/>
    </source>
</evidence>
<comment type="caution">
    <text evidence="11">The sequence shown here is derived from an EMBL/GenBank/DDBJ whole genome shotgun (WGS) entry which is preliminary data.</text>
</comment>
<dbReference type="InterPro" id="IPR041916">
    <property type="entry name" value="Anti_sigma_zinc_sf"/>
</dbReference>
<evidence type="ECO:0000313" key="11">
    <source>
        <dbReference type="EMBL" id="MFH6984167.1"/>
    </source>
</evidence>
<evidence type="ECO:0000256" key="1">
    <source>
        <dbReference type="ARBA" id="ARBA00004167"/>
    </source>
</evidence>
<keyword evidence="5 9" id="KW-1133">Transmembrane helix</keyword>
<dbReference type="Proteomes" id="UP001610063">
    <property type="component" value="Unassembled WGS sequence"/>
</dbReference>
<dbReference type="EMBL" id="JBIPKE010000017">
    <property type="protein sequence ID" value="MFH6984167.1"/>
    <property type="molecule type" value="Genomic_DNA"/>
</dbReference>
<evidence type="ECO:0000256" key="6">
    <source>
        <dbReference type="ARBA" id="ARBA00023136"/>
    </source>
</evidence>
<evidence type="ECO:0000313" key="12">
    <source>
        <dbReference type="Proteomes" id="UP001610063"/>
    </source>
</evidence>
<comment type="subcellular location">
    <subcellularLocation>
        <location evidence="2">Cell membrane</location>
    </subcellularLocation>
    <subcellularLocation>
        <location evidence="1">Membrane</location>
        <topology evidence="1">Single-pass membrane protein</topology>
    </subcellularLocation>
</comment>
<dbReference type="InterPro" id="IPR018764">
    <property type="entry name" value="RskA_C"/>
</dbReference>
<gene>
    <name evidence="11" type="ORF">ACHKAR_12000</name>
</gene>
<keyword evidence="6 9" id="KW-0472">Membrane</keyword>
<evidence type="ECO:0000256" key="3">
    <source>
        <dbReference type="ARBA" id="ARBA00022475"/>
    </source>
</evidence>
<keyword evidence="4 9" id="KW-0812">Transmembrane</keyword>
<protein>
    <recommendedName>
        <fullName evidence="8">Regulator of SigK</fullName>
    </recommendedName>
    <alternativeName>
        <fullName evidence="7">Sigma-K anti-sigma factor RskA</fullName>
    </alternativeName>
</protein>
<keyword evidence="3" id="KW-1003">Cell membrane</keyword>
<sequence>MNKQEILTDGYLAAYITGELSPDEAQEIETHIASDQQIRREYFDLQKTLELVAFHHSIAPSPAVKKLVMQNDTVIKNIHSPGESSGGSRYLMAASITIALISALSAFYFWNQWKDTDSRLALLTARNIEMAESYQRVNQELTGIRGDLAVLVSPEFSRIILNGTDNAADAKAVIYWNPTEEEVYLNSANLAQLPQNQQYQLWALIDGVPVDAGVFDASDGTFQIMKNIAKADAFAVTIEQSGGAESPTLSTMQVYGES</sequence>
<evidence type="ECO:0000256" key="5">
    <source>
        <dbReference type="ARBA" id="ARBA00022989"/>
    </source>
</evidence>
<dbReference type="Pfam" id="PF10099">
    <property type="entry name" value="RskA_C"/>
    <property type="match status" value="1"/>
</dbReference>
<proteinExistence type="predicted"/>
<evidence type="ECO:0000256" key="2">
    <source>
        <dbReference type="ARBA" id="ARBA00004236"/>
    </source>
</evidence>
<dbReference type="RefSeq" id="WP_395417575.1">
    <property type="nucleotide sequence ID" value="NZ_JBIPKE010000017.1"/>
</dbReference>
<feature type="domain" description="Anti-sigma K factor RskA C-terminal" evidence="10">
    <location>
        <begin position="110"/>
        <end position="253"/>
    </location>
</feature>
<feature type="transmembrane region" description="Helical" evidence="9">
    <location>
        <begin position="90"/>
        <end position="110"/>
    </location>
</feature>
<keyword evidence="12" id="KW-1185">Reference proteome</keyword>
<evidence type="ECO:0000256" key="4">
    <source>
        <dbReference type="ARBA" id="ARBA00022692"/>
    </source>
</evidence>
<evidence type="ECO:0000256" key="7">
    <source>
        <dbReference type="ARBA" id="ARBA00029829"/>
    </source>
</evidence>
<reference evidence="11 12" key="1">
    <citation type="journal article" date="2013" name="Int. J. Syst. Evol. Microbiol.">
        <title>Marinoscillum luteum sp. nov., isolated from marine sediment.</title>
        <authorList>
            <person name="Cha I.T."/>
            <person name="Park S.J."/>
            <person name="Kim S.J."/>
            <person name="Kim J.G."/>
            <person name="Jung M.Y."/>
            <person name="Shin K.S."/>
            <person name="Kwon K.K."/>
            <person name="Yang S.H."/>
            <person name="Seo Y.S."/>
            <person name="Rhee S.K."/>
        </authorList>
    </citation>
    <scope>NUCLEOTIDE SEQUENCE [LARGE SCALE GENOMIC DNA]</scope>
    <source>
        <strain evidence="11 12">KCTC 23939</strain>
    </source>
</reference>
<evidence type="ECO:0000256" key="9">
    <source>
        <dbReference type="SAM" id="Phobius"/>
    </source>
</evidence>
<dbReference type="Gene3D" id="1.10.10.1320">
    <property type="entry name" value="Anti-sigma factor, zinc-finger domain"/>
    <property type="match status" value="1"/>
</dbReference>
<dbReference type="InterPro" id="IPR051474">
    <property type="entry name" value="Anti-sigma-K/W_factor"/>
</dbReference>
<name>A0ABW7N962_9BACT</name>
<organism evidence="11 12">
    <name type="scientific">Marinoscillum luteum</name>
    <dbReference type="NCBI Taxonomy" id="861051"/>
    <lineage>
        <taxon>Bacteria</taxon>
        <taxon>Pseudomonadati</taxon>
        <taxon>Bacteroidota</taxon>
        <taxon>Cytophagia</taxon>
        <taxon>Cytophagales</taxon>
        <taxon>Reichenbachiellaceae</taxon>
        <taxon>Marinoscillum</taxon>
    </lineage>
</organism>
<accession>A0ABW7N962</accession>
<evidence type="ECO:0000256" key="8">
    <source>
        <dbReference type="ARBA" id="ARBA00030803"/>
    </source>
</evidence>